<name>A0ABP0NFU6_9DINO</name>
<feature type="compositionally biased region" description="Polar residues" evidence="1">
    <location>
        <begin position="24"/>
        <end position="49"/>
    </location>
</feature>
<evidence type="ECO:0000256" key="1">
    <source>
        <dbReference type="SAM" id="MobiDB-lite"/>
    </source>
</evidence>
<sequence>MKRNEELERGDAREAEIEQLKNQLKAKTQEVAETTKASSINSRRQSTDLMAQMEQMKKQLENAKKETCGPAPVQRQSSSSR</sequence>
<accession>A0ABP0NFU6</accession>
<keyword evidence="3" id="KW-1185">Reference proteome</keyword>
<comment type="caution">
    <text evidence="2">The sequence shown here is derived from an EMBL/GenBank/DDBJ whole genome shotgun (WGS) entry which is preliminary data.</text>
</comment>
<reference evidence="2 3" key="1">
    <citation type="submission" date="2024-02" db="EMBL/GenBank/DDBJ databases">
        <authorList>
            <person name="Chen Y."/>
            <person name="Shah S."/>
            <person name="Dougan E. K."/>
            <person name="Thang M."/>
            <person name="Chan C."/>
        </authorList>
    </citation>
    <scope>NUCLEOTIDE SEQUENCE [LARGE SCALE GENOMIC DNA]</scope>
</reference>
<feature type="compositionally biased region" description="Basic and acidic residues" evidence="1">
    <location>
        <begin position="55"/>
        <end position="67"/>
    </location>
</feature>
<feature type="region of interest" description="Disordered" evidence="1">
    <location>
        <begin position="24"/>
        <end position="81"/>
    </location>
</feature>
<evidence type="ECO:0000313" key="2">
    <source>
        <dbReference type="EMBL" id="CAK9062640.1"/>
    </source>
</evidence>
<dbReference type="EMBL" id="CAXAMN010021707">
    <property type="protein sequence ID" value="CAK9062640.1"/>
    <property type="molecule type" value="Genomic_DNA"/>
</dbReference>
<protein>
    <submittedName>
        <fullName evidence="2">Uncharacterized protein</fullName>
    </submittedName>
</protein>
<proteinExistence type="predicted"/>
<gene>
    <name evidence="2" type="ORF">CCMP2556_LOCUS30799</name>
</gene>
<organism evidence="2 3">
    <name type="scientific">Durusdinium trenchii</name>
    <dbReference type="NCBI Taxonomy" id="1381693"/>
    <lineage>
        <taxon>Eukaryota</taxon>
        <taxon>Sar</taxon>
        <taxon>Alveolata</taxon>
        <taxon>Dinophyceae</taxon>
        <taxon>Suessiales</taxon>
        <taxon>Symbiodiniaceae</taxon>
        <taxon>Durusdinium</taxon>
    </lineage>
</organism>
<dbReference type="Proteomes" id="UP001642484">
    <property type="component" value="Unassembled WGS sequence"/>
</dbReference>
<evidence type="ECO:0000313" key="3">
    <source>
        <dbReference type="Proteomes" id="UP001642484"/>
    </source>
</evidence>